<feature type="domain" description="Arginosuccinate synthase-like N-terminal" evidence="11">
    <location>
        <begin position="5"/>
        <end position="165"/>
    </location>
</feature>
<name>A0A135L630_9BACI</name>
<dbReference type="HAMAP" id="MF_00005">
    <property type="entry name" value="Arg_succ_synth_type1"/>
    <property type="match status" value="1"/>
</dbReference>
<dbReference type="InterPro" id="IPR048268">
    <property type="entry name" value="Arginosuc_syn_C"/>
</dbReference>
<dbReference type="InterPro" id="IPR018223">
    <property type="entry name" value="Arginosuc_synth_CS"/>
</dbReference>
<evidence type="ECO:0000256" key="9">
    <source>
        <dbReference type="ARBA" id="ARBA00022840"/>
    </source>
</evidence>
<reference evidence="13 14" key="1">
    <citation type="submission" date="2016-02" db="EMBL/GenBank/DDBJ databases">
        <title>Draft Genome for Tepidibacillus decaturensis nov. sp. Strain Z9, an Anaerobic, Moderately Thermophilic and Heterotrophic Bacterium from Deep Subsurface of the Illinois Basin, USA.</title>
        <authorList>
            <person name="Dong Y."/>
            <person name="Chang J.Y."/>
            <person name="Sanford R."/>
            <person name="Fouke B.W."/>
        </authorList>
    </citation>
    <scope>NUCLEOTIDE SEQUENCE [LARGE SCALE GENOMIC DNA]</scope>
    <source>
        <strain evidence="13 14">Z9</strain>
    </source>
</reference>
<dbReference type="PANTHER" id="PTHR11587">
    <property type="entry name" value="ARGININOSUCCINATE SYNTHASE"/>
    <property type="match status" value="1"/>
</dbReference>
<dbReference type="PROSITE" id="PS00564">
    <property type="entry name" value="ARGININOSUCCIN_SYN_1"/>
    <property type="match status" value="1"/>
</dbReference>
<dbReference type="GO" id="GO:0000053">
    <property type="term" value="P:argininosuccinate metabolic process"/>
    <property type="evidence" value="ECO:0007669"/>
    <property type="project" value="TreeGrafter"/>
</dbReference>
<evidence type="ECO:0000313" key="13">
    <source>
        <dbReference type="EMBL" id="KXG44431.1"/>
    </source>
</evidence>
<protein>
    <recommendedName>
        <fullName evidence="3 10">Argininosuccinate synthase</fullName>
        <ecNumber evidence="3 10">6.3.4.5</ecNumber>
    </recommendedName>
    <alternativeName>
        <fullName evidence="10">Citrulline--aspartate ligase</fullName>
    </alternativeName>
</protein>
<comment type="caution">
    <text evidence="13">The sequence shown here is derived from an EMBL/GenBank/DDBJ whole genome shotgun (WGS) entry which is preliminary data.</text>
</comment>
<dbReference type="InterPro" id="IPR048267">
    <property type="entry name" value="Arginosuc_syn_N"/>
</dbReference>
<dbReference type="PANTHER" id="PTHR11587:SF2">
    <property type="entry name" value="ARGININOSUCCINATE SYNTHASE"/>
    <property type="match status" value="1"/>
</dbReference>
<evidence type="ECO:0000256" key="10">
    <source>
        <dbReference type="HAMAP-Rule" id="MF_00005"/>
    </source>
</evidence>
<feature type="binding site" evidence="10">
    <location>
        <position position="272"/>
    </location>
    <ligand>
        <name>L-citrulline</name>
        <dbReference type="ChEBI" id="CHEBI:57743"/>
    </ligand>
</feature>
<feature type="binding site" evidence="10">
    <location>
        <position position="184"/>
    </location>
    <ligand>
        <name>L-citrulline</name>
        <dbReference type="ChEBI" id="CHEBI:57743"/>
    </ligand>
</feature>
<evidence type="ECO:0000259" key="12">
    <source>
        <dbReference type="Pfam" id="PF20979"/>
    </source>
</evidence>
<feature type="binding site" evidence="10">
    <location>
        <position position="260"/>
    </location>
    <ligand>
        <name>L-citrulline</name>
        <dbReference type="ChEBI" id="CHEBI:57743"/>
    </ligand>
</feature>
<dbReference type="Pfam" id="PF20979">
    <property type="entry name" value="Arginosuc_syn_C"/>
    <property type="match status" value="1"/>
</dbReference>
<organism evidence="13 14">
    <name type="scientific">Tepidibacillus decaturensis</name>
    <dbReference type="NCBI Taxonomy" id="1413211"/>
    <lineage>
        <taxon>Bacteria</taxon>
        <taxon>Bacillati</taxon>
        <taxon>Bacillota</taxon>
        <taxon>Bacilli</taxon>
        <taxon>Bacillales</taxon>
        <taxon>Bacillaceae</taxon>
        <taxon>Tepidibacillus</taxon>
    </lineage>
</organism>
<feature type="binding site" evidence="10">
    <location>
        <position position="124"/>
    </location>
    <ligand>
        <name>L-aspartate</name>
        <dbReference type="ChEBI" id="CHEBI:29991"/>
    </ligand>
</feature>
<evidence type="ECO:0000313" key="14">
    <source>
        <dbReference type="Proteomes" id="UP000070352"/>
    </source>
</evidence>
<dbReference type="Gene3D" id="3.90.1260.10">
    <property type="entry name" value="Argininosuccinate synthetase, chain A, domain 2"/>
    <property type="match status" value="1"/>
</dbReference>
<dbReference type="GO" id="GO:0006526">
    <property type="term" value="P:L-arginine biosynthetic process"/>
    <property type="evidence" value="ECO:0007669"/>
    <property type="project" value="UniProtKB-UniRule"/>
</dbReference>
<dbReference type="GO" id="GO:0005524">
    <property type="term" value="F:ATP binding"/>
    <property type="evidence" value="ECO:0007669"/>
    <property type="project" value="UniProtKB-UniRule"/>
</dbReference>
<dbReference type="Gene3D" id="3.40.50.620">
    <property type="entry name" value="HUPs"/>
    <property type="match status" value="1"/>
</dbReference>
<dbReference type="EC" id="6.3.4.5" evidence="3 10"/>
<evidence type="ECO:0000256" key="5">
    <source>
        <dbReference type="ARBA" id="ARBA00022571"/>
    </source>
</evidence>
<evidence type="ECO:0000256" key="6">
    <source>
        <dbReference type="ARBA" id="ARBA00022598"/>
    </source>
</evidence>
<dbReference type="InterPro" id="IPR001518">
    <property type="entry name" value="Arginosuc_synth"/>
</dbReference>
<dbReference type="EMBL" id="LSKU01000001">
    <property type="protein sequence ID" value="KXG44431.1"/>
    <property type="molecule type" value="Genomic_DNA"/>
</dbReference>
<dbReference type="NCBIfam" id="NF001770">
    <property type="entry name" value="PRK00509.1"/>
    <property type="match status" value="1"/>
</dbReference>
<comment type="subunit">
    <text evidence="2 10">Homotetramer.</text>
</comment>
<dbReference type="AlphaFoldDB" id="A0A135L630"/>
<keyword evidence="7 10" id="KW-0028">Amino-acid biosynthesis</keyword>
<comment type="catalytic activity">
    <reaction evidence="10">
        <text>L-citrulline + L-aspartate + ATP = 2-(N(omega)-L-arginino)succinate + AMP + diphosphate + H(+)</text>
        <dbReference type="Rhea" id="RHEA:10932"/>
        <dbReference type="ChEBI" id="CHEBI:15378"/>
        <dbReference type="ChEBI" id="CHEBI:29991"/>
        <dbReference type="ChEBI" id="CHEBI:30616"/>
        <dbReference type="ChEBI" id="CHEBI:33019"/>
        <dbReference type="ChEBI" id="CHEBI:57472"/>
        <dbReference type="ChEBI" id="CHEBI:57743"/>
        <dbReference type="ChEBI" id="CHEBI:456215"/>
        <dbReference type="EC" id="6.3.4.5"/>
    </reaction>
</comment>
<feature type="binding site" evidence="10">
    <location>
        <position position="87"/>
    </location>
    <ligand>
        <name>L-citrulline</name>
        <dbReference type="ChEBI" id="CHEBI:57743"/>
    </ligand>
</feature>
<dbReference type="FunFam" id="3.90.1260.10:FF:000007">
    <property type="entry name" value="Argininosuccinate synthase"/>
    <property type="match status" value="1"/>
</dbReference>
<dbReference type="Gene3D" id="1.20.5.470">
    <property type="entry name" value="Single helix bin"/>
    <property type="match status" value="1"/>
</dbReference>
<feature type="domain" description="Arginosuccinate synthase C-terminal" evidence="12">
    <location>
        <begin position="174"/>
        <end position="391"/>
    </location>
</feature>
<dbReference type="GO" id="GO:0004055">
    <property type="term" value="F:argininosuccinate synthase activity"/>
    <property type="evidence" value="ECO:0007669"/>
    <property type="project" value="UniProtKB-UniRule"/>
</dbReference>
<keyword evidence="8 10" id="KW-0547">Nucleotide-binding</keyword>
<feature type="binding site" evidence="10">
    <location>
        <position position="119"/>
    </location>
    <ligand>
        <name>L-aspartate</name>
        <dbReference type="ChEBI" id="CHEBI:29991"/>
    </ligand>
</feature>
<keyword evidence="14" id="KW-1185">Reference proteome</keyword>
<evidence type="ECO:0000256" key="7">
    <source>
        <dbReference type="ARBA" id="ARBA00022605"/>
    </source>
</evidence>
<evidence type="ECO:0000256" key="2">
    <source>
        <dbReference type="ARBA" id="ARBA00011881"/>
    </source>
</evidence>
<dbReference type="InterPro" id="IPR023434">
    <property type="entry name" value="Arginosuc_synth_type_1_subfam"/>
</dbReference>
<proteinExistence type="inferred from homology"/>
<feature type="binding site" evidence="10">
    <location>
        <position position="127"/>
    </location>
    <ligand>
        <name>L-citrulline</name>
        <dbReference type="ChEBI" id="CHEBI:57743"/>
    </ligand>
</feature>
<comment type="subcellular location">
    <subcellularLocation>
        <location evidence="10">Cytoplasm</location>
    </subcellularLocation>
</comment>
<dbReference type="FunFam" id="1.20.5.470:FF:000002">
    <property type="entry name" value="Argininosuccinate synthase"/>
    <property type="match status" value="1"/>
</dbReference>
<dbReference type="FunFam" id="3.40.50.620:FF:000038">
    <property type="entry name" value="Argininosuccinate synthase"/>
    <property type="match status" value="1"/>
</dbReference>
<comment type="pathway">
    <text evidence="1 10">Amino-acid biosynthesis; L-arginine biosynthesis; L-arginine from L-ornithine and carbamoyl phosphate: step 2/3.</text>
</comment>
<keyword evidence="9 10" id="KW-0067">ATP-binding</keyword>
<feature type="binding site" evidence="10">
    <location>
        <position position="123"/>
    </location>
    <ligand>
        <name>L-aspartate</name>
        <dbReference type="ChEBI" id="CHEBI:29991"/>
    </ligand>
</feature>
<evidence type="ECO:0000259" key="11">
    <source>
        <dbReference type="Pfam" id="PF00764"/>
    </source>
</evidence>
<dbReference type="RefSeq" id="WP_068726162.1">
    <property type="nucleotide sequence ID" value="NZ_LSKU01000001.1"/>
</dbReference>
<evidence type="ECO:0000256" key="4">
    <source>
        <dbReference type="ARBA" id="ARBA00022490"/>
    </source>
</evidence>
<dbReference type="PROSITE" id="PS00565">
    <property type="entry name" value="ARGININOSUCCIN_SYN_2"/>
    <property type="match status" value="1"/>
</dbReference>
<feature type="binding site" evidence="10">
    <location>
        <position position="175"/>
    </location>
    <ligand>
        <name>L-citrulline</name>
        <dbReference type="ChEBI" id="CHEBI:57743"/>
    </ligand>
</feature>
<comment type="caution">
    <text evidence="10">Lacks conserved residue(s) required for the propagation of feature annotation.</text>
</comment>
<keyword evidence="5 10" id="KW-0055">Arginine biosynthesis</keyword>
<dbReference type="SUPFAM" id="SSF52402">
    <property type="entry name" value="Adenine nucleotide alpha hydrolases-like"/>
    <property type="match status" value="1"/>
</dbReference>
<dbReference type="GO" id="GO:0005737">
    <property type="term" value="C:cytoplasm"/>
    <property type="evidence" value="ECO:0007669"/>
    <property type="project" value="UniProtKB-SubCell"/>
</dbReference>
<evidence type="ECO:0000256" key="1">
    <source>
        <dbReference type="ARBA" id="ARBA00004967"/>
    </source>
</evidence>
<dbReference type="Proteomes" id="UP000070352">
    <property type="component" value="Unassembled WGS sequence"/>
</dbReference>
<evidence type="ECO:0000256" key="3">
    <source>
        <dbReference type="ARBA" id="ARBA00012286"/>
    </source>
</evidence>
<feature type="binding site" evidence="10">
    <location>
        <begin position="9"/>
        <end position="17"/>
    </location>
    <ligand>
        <name>ATP</name>
        <dbReference type="ChEBI" id="CHEBI:30616"/>
    </ligand>
</feature>
<comment type="similarity">
    <text evidence="10">Belongs to the argininosuccinate synthase family. Type 1 subfamily.</text>
</comment>
<gene>
    <name evidence="10" type="primary">argG</name>
    <name evidence="13" type="ORF">U473_10720</name>
</gene>
<dbReference type="InterPro" id="IPR024074">
    <property type="entry name" value="AS_cat/multimer_dom_body"/>
</dbReference>
<accession>A0A135L630</accession>
<feature type="binding site" evidence="10">
    <location>
        <position position="123"/>
    </location>
    <ligand>
        <name>L-citrulline</name>
        <dbReference type="ChEBI" id="CHEBI:57743"/>
    </ligand>
</feature>
<keyword evidence="6 10" id="KW-0436">Ligase</keyword>
<feature type="binding site" evidence="10">
    <location>
        <position position="117"/>
    </location>
    <ligand>
        <name>ATP</name>
        <dbReference type="ChEBI" id="CHEBI:30616"/>
    </ligand>
</feature>
<keyword evidence="4 10" id="KW-0963">Cytoplasm</keyword>
<dbReference type="Pfam" id="PF00764">
    <property type="entry name" value="Arginosuc_synth"/>
    <property type="match status" value="1"/>
</dbReference>
<dbReference type="GO" id="GO:0000050">
    <property type="term" value="P:urea cycle"/>
    <property type="evidence" value="ECO:0007669"/>
    <property type="project" value="TreeGrafter"/>
</dbReference>
<dbReference type="SUPFAM" id="SSF69864">
    <property type="entry name" value="Argininosuccinate synthetase, C-terminal domain"/>
    <property type="match status" value="1"/>
</dbReference>
<dbReference type="NCBIfam" id="TIGR00032">
    <property type="entry name" value="argG"/>
    <property type="match status" value="1"/>
</dbReference>
<dbReference type="UniPathway" id="UPA00068">
    <property type="reaction ID" value="UER00113"/>
</dbReference>
<sequence length="402" mass="44592">MAKDKVVLAYSGGLDTSVAIKWLQEKYNYDVIALAMDVGEGKDLDFVQEKALKVGAIKSYVVDVKKEFAEEFILPALKANTMYEGKYPLVSALSRPLIAKWLVKVAREEGAVAVAHGCTGKGNDQVRFDVSVTALAPDLKIIAPVREWAMSRDEEIQYAAKHGIPIPVQKENPFSIDMNMWGRSCEAGVLEDPWVAPPEEAYALTSSIHDAPDQPEEVEIVFEKGKPVALNGEVLPMEEIILQLNKIAGKHGVGRIDHVENRLVGIKSREIYETPGATVLITAHQALESLVHPREMAHFKPIIEQKVADMIYEGLWFSPLMDSLKVFIDSTQEMVTGKVRVKLFKGHATVVGRSSEESLYSYELATYNADDQFNHEAAVGFITLFGLPTKVFAKVHRGKENE</sequence>
<dbReference type="InterPro" id="IPR014729">
    <property type="entry name" value="Rossmann-like_a/b/a_fold"/>
</dbReference>
<dbReference type="STRING" id="1413211.U473_10720"/>
<evidence type="ECO:0000256" key="8">
    <source>
        <dbReference type="ARBA" id="ARBA00022741"/>
    </source>
</evidence>
<dbReference type="OrthoDB" id="9801641at2"/>
<dbReference type="CDD" id="cd01999">
    <property type="entry name" value="ASS"/>
    <property type="match status" value="1"/>
</dbReference>